<dbReference type="EMBL" id="CVRB01000002">
    <property type="protein sequence ID" value="CRK82565.1"/>
    <property type="molecule type" value="Genomic_DNA"/>
</dbReference>
<evidence type="ECO:0000256" key="4">
    <source>
        <dbReference type="PROSITE-ProRule" id="PRU00433"/>
    </source>
</evidence>
<keyword evidence="1 4" id="KW-0349">Heme</keyword>
<dbReference type="InterPro" id="IPR009056">
    <property type="entry name" value="Cyt_c-like_dom"/>
</dbReference>
<dbReference type="GO" id="GO:0020037">
    <property type="term" value="F:heme binding"/>
    <property type="evidence" value="ECO:0007669"/>
    <property type="project" value="InterPro"/>
</dbReference>
<dbReference type="GO" id="GO:0009055">
    <property type="term" value="F:electron transfer activity"/>
    <property type="evidence" value="ECO:0007669"/>
    <property type="project" value="InterPro"/>
</dbReference>
<feature type="compositionally biased region" description="Low complexity" evidence="5">
    <location>
        <begin position="56"/>
        <end position="66"/>
    </location>
</feature>
<evidence type="ECO:0000256" key="3">
    <source>
        <dbReference type="ARBA" id="ARBA00023004"/>
    </source>
</evidence>
<gene>
    <name evidence="7" type="ORF">BN000_02497</name>
</gene>
<keyword evidence="8" id="KW-1185">Reference proteome</keyword>
<feature type="region of interest" description="Disordered" evidence="5">
    <location>
        <begin position="35"/>
        <end position="66"/>
    </location>
</feature>
<dbReference type="GO" id="GO:0046872">
    <property type="term" value="F:metal ion binding"/>
    <property type="evidence" value="ECO:0007669"/>
    <property type="project" value="UniProtKB-KW"/>
</dbReference>
<keyword evidence="2 4" id="KW-0479">Metal-binding</keyword>
<dbReference type="RefSeq" id="WP_090634684.1">
    <property type="nucleotide sequence ID" value="NZ_CVRB01000002.1"/>
</dbReference>
<dbReference type="AlphaFoldDB" id="A0A0U1NX15"/>
<dbReference type="Gene3D" id="1.10.760.10">
    <property type="entry name" value="Cytochrome c-like domain"/>
    <property type="match status" value="1"/>
</dbReference>
<protein>
    <recommendedName>
        <fullName evidence="6">Cytochrome c domain-containing protein</fullName>
    </recommendedName>
</protein>
<evidence type="ECO:0000259" key="6">
    <source>
        <dbReference type="PROSITE" id="PS51007"/>
    </source>
</evidence>
<evidence type="ECO:0000256" key="5">
    <source>
        <dbReference type="SAM" id="MobiDB-lite"/>
    </source>
</evidence>
<evidence type="ECO:0000313" key="7">
    <source>
        <dbReference type="EMBL" id="CRK82565.1"/>
    </source>
</evidence>
<dbReference type="Proteomes" id="UP000199087">
    <property type="component" value="Unassembled WGS sequence"/>
</dbReference>
<feature type="compositionally biased region" description="Basic and acidic residues" evidence="5">
    <location>
        <begin position="44"/>
        <end position="55"/>
    </location>
</feature>
<accession>A0A0U1NX15</accession>
<dbReference type="InterPro" id="IPR036909">
    <property type="entry name" value="Cyt_c-like_dom_sf"/>
</dbReference>
<dbReference type="STRING" id="1499688.BN000_02497"/>
<reference evidence="8" key="1">
    <citation type="submission" date="2015-05" db="EMBL/GenBank/DDBJ databases">
        <authorList>
            <person name="Urmite Genomes"/>
        </authorList>
    </citation>
    <scope>NUCLEOTIDE SEQUENCE [LARGE SCALE GENOMIC DNA]</scope>
    <source>
        <strain evidence="8">LF1</strain>
    </source>
</reference>
<feature type="domain" description="Cytochrome c" evidence="6">
    <location>
        <begin position="64"/>
        <end position="150"/>
    </location>
</feature>
<dbReference type="PROSITE" id="PS51007">
    <property type="entry name" value="CYTC"/>
    <property type="match status" value="1"/>
</dbReference>
<proteinExistence type="predicted"/>
<sequence>MKKTIISFIVSALLGFGLGYLVFDVIMGHSGTQNQVAATSEQKTTTKDSKDKSSDSKAATTAATTAADQDNILSKRGCLSCHSVSALSLNGGQVGPDLSHAYVEVESKHNMPIEEFLKKPNSAVMTGVLGSNPLTDDQRKQVLDILKKASEK</sequence>
<keyword evidence="3 4" id="KW-0408">Iron</keyword>
<organism evidence="7 8">
    <name type="scientific">Neobacillus massiliamazoniensis</name>
    <dbReference type="NCBI Taxonomy" id="1499688"/>
    <lineage>
        <taxon>Bacteria</taxon>
        <taxon>Bacillati</taxon>
        <taxon>Bacillota</taxon>
        <taxon>Bacilli</taxon>
        <taxon>Bacillales</taxon>
        <taxon>Bacillaceae</taxon>
        <taxon>Neobacillus</taxon>
    </lineage>
</organism>
<dbReference type="OrthoDB" id="2680585at2"/>
<name>A0A0U1NX15_9BACI</name>
<evidence type="ECO:0000313" key="8">
    <source>
        <dbReference type="Proteomes" id="UP000199087"/>
    </source>
</evidence>
<evidence type="ECO:0000256" key="2">
    <source>
        <dbReference type="ARBA" id="ARBA00022723"/>
    </source>
</evidence>
<dbReference type="SUPFAM" id="SSF46626">
    <property type="entry name" value="Cytochrome c"/>
    <property type="match status" value="1"/>
</dbReference>
<evidence type="ECO:0000256" key="1">
    <source>
        <dbReference type="ARBA" id="ARBA00022617"/>
    </source>
</evidence>